<comment type="similarity">
    <text evidence="1">Belongs to the AAA ATPase family.</text>
</comment>
<evidence type="ECO:0000256" key="1">
    <source>
        <dbReference type="ARBA" id="ARBA00006914"/>
    </source>
</evidence>
<dbReference type="GO" id="GO:0016887">
    <property type="term" value="F:ATP hydrolysis activity"/>
    <property type="evidence" value="ECO:0007669"/>
    <property type="project" value="InterPro"/>
</dbReference>
<reference evidence="5 6" key="1">
    <citation type="submission" date="2023-08" db="EMBL/GenBank/DDBJ databases">
        <title>Helicovermis profunda gen. nov., sp. nov., a novel mesophilic, fermentative bacterium within the Bacillota from a deep-sea hydrothermal vent chimney.</title>
        <authorList>
            <person name="Miyazaki U."/>
            <person name="Mizutani D."/>
            <person name="Hashimoto Y."/>
            <person name="Tame A."/>
            <person name="Sawayama S."/>
            <person name="Miyazaki J."/>
            <person name="Takai K."/>
            <person name="Nakagawa S."/>
        </authorList>
    </citation>
    <scope>NUCLEOTIDE SEQUENCE [LARGE SCALE GENOMIC DNA]</scope>
    <source>
        <strain evidence="5 6">S502</strain>
    </source>
</reference>
<keyword evidence="3 5" id="KW-0067">ATP-binding</keyword>
<evidence type="ECO:0000259" key="4">
    <source>
        <dbReference type="SMART" id="SM00382"/>
    </source>
</evidence>
<dbReference type="KEGG" id="hprf:HLPR_13530"/>
<dbReference type="Proteomes" id="UP001321786">
    <property type="component" value="Chromosome"/>
</dbReference>
<dbReference type="AlphaFoldDB" id="A0AAU9EAU4"/>
<dbReference type="Pfam" id="PF00004">
    <property type="entry name" value="AAA"/>
    <property type="match status" value="1"/>
</dbReference>
<gene>
    <name evidence="5" type="ORF">HLPR_13530</name>
</gene>
<evidence type="ECO:0000313" key="5">
    <source>
        <dbReference type="EMBL" id="BEP29022.1"/>
    </source>
</evidence>
<feature type="domain" description="AAA+ ATPase" evidence="4">
    <location>
        <begin position="495"/>
        <end position="627"/>
    </location>
</feature>
<dbReference type="InterPro" id="IPR050221">
    <property type="entry name" value="26S_Proteasome_ATPase"/>
</dbReference>
<dbReference type="InterPro" id="IPR027417">
    <property type="entry name" value="P-loop_NTPase"/>
</dbReference>
<dbReference type="InterPro" id="IPR054472">
    <property type="entry name" value="WHD"/>
</dbReference>
<dbReference type="PANTHER" id="PTHR23073">
    <property type="entry name" value="26S PROTEASOME REGULATORY SUBUNIT"/>
    <property type="match status" value="1"/>
</dbReference>
<dbReference type="Pfam" id="PF22977">
    <property type="entry name" value="WHD"/>
    <property type="match status" value="1"/>
</dbReference>
<proteinExistence type="inferred from homology"/>
<dbReference type="EMBL" id="AP028654">
    <property type="protein sequence ID" value="BEP29022.1"/>
    <property type="molecule type" value="Genomic_DNA"/>
</dbReference>
<dbReference type="CDD" id="cd19481">
    <property type="entry name" value="RecA-like_protease"/>
    <property type="match status" value="1"/>
</dbReference>
<sequence>MNNDFNLKDEYMGELYKLLDLYLLKYFLKEEIYKTKGINKYKGLAITPDDVKIALNLNVIDTNTSDVISTTLKIKAQLENIRTLFSNKKTNSKLDEICNLFNLDYFEKMMILFGISSLIDQKYHKIYGYLNDNMTKKTATIGLFFSVLEVDDINKVKIIRKLRGNNNFTKFILDYNFGKIDIPLYDKEIKITSRIENYIFNVNEIDYSIKHSSEIFYFNDDIDIYIGDKVVIEETLKSISNYYYSNNSITKPLYIKITGILGSGRKHLAKYISQKLERNLLIVDFLGFNQNEDFYEIINSIIREAVLKEAIIAIENYNLISEKKYMKNISVDKFFSNLELFSEPIFLITSSINDIKNKRMENTIVNVNLDYPNSENKILLWKYYSSKFKVNNVNAQELSNKFNITPLQIKNTIIEFRNKSIIQENKNISIYDATYRQIENMLVDLAVKIKCFYTWKDIVLPNDTIEILTDVCNQVKFKNKVLKEWGFGDKIPYGKGVSLICSGPPGTGKTMSAQVIASELNLELYKIDLSKIISKYIGETEKNLNKLFDEAKNSSSILFFDESDAIFGKRTSVKDSKDRYSNIEVSYLLQKIEEYEGITILATNYLKNIDKAFLRRINYIISFPFPDEKARKQIWKKTFPDKSKKSDDIDFEFLANTFEISGGNIKNIVLNSAYLAAAENSSISMKHIIRSTKYELQKIDKLLLKEDLKEYSYLLDK</sequence>
<evidence type="ECO:0000256" key="2">
    <source>
        <dbReference type="ARBA" id="ARBA00022741"/>
    </source>
</evidence>
<organism evidence="5 6">
    <name type="scientific">Helicovermis profundi</name>
    <dbReference type="NCBI Taxonomy" id="3065157"/>
    <lineage>
        <taxon>Bacteria</taxon>
        <taxon>Bacillati</taxon>
        <taxon>Bacillota</taxon>
        <taxon>Clostridia</taxon>
        <taxon>Helicovermis</taxon>
    </lineage>
</organism>
<dbReference type="InterPro" id="IPR003593">
    <property type="entry name" value="AAA+_ATPase"/>
</dbReference>
<accession>A0AAU9EAU4</accession>
<dbReference type="SUPFAM" id="SSF52540">
    <property type="entry name" value="P-loop containing nucleoside triphosphate hydrolases"/>
    <property type="match status" value="2"/>
</dbReference>
<dbReference type="GO" id="GO:0005524">
    <property type="term" value="F:ATP binding"/>
    <property type="evidence" value="ECO:0007669"/>
    <property type="project" value="UniProtKB-KW"/>
</dbReference>
<name>A0AAU9EAU4_9FIRM</name>
<evidence type="ECO:0000256" key="3">
    <source>
        <dbReference type="ARBA" id="ARBA00022840"/>
    </source>
</evidence>
<keyword evidence="2" id="KW-0547">Nucleotide-binding</keyword>
<dbReference type="Gene3D" id="1.10.8.60">
    <property type="match status" value="1"/>
</dbReference>
<dbReference type="SMART" id="SM00382">
    <property type="entry name" value="AAA"/>
    <property type="match status" value="1"/>
</dbReference>
<dbReference type="Gene3D" id="3.40.50.300">
    <property type="entry name" value="P-loop containing nucleotide triphosphate hydrolases"/>
    <property type="match status" value="1"/>
</dbReference>
<keyword evidence="6" id="KW-1185">Reference proteome</keyword>
<dbReference type="InterPro" id="IPR003959">
    <property type="entry name" value="ATPase_AAA_core"/>
</dbReference>
<evidence type="ECO:0000313" key="6">
    <source>
        <dbReference type="Proteomes" id="UP001321786"/>
    </source>
</evidence>
<protein>
    <submittedName>
        <fullName evidence="5">ATP-binding protein</fullName>
    </submittedName>
</protein>